<feature type="transmembrane region" description="Helical" evidence="1">
    <location>
        <begin position="68"/>
        <end position="89"/>
    </location>
</feature>
<gene>
    <name evidence="2" type="ORF">CGZ90_15065</name>
</gene>
<keyword evidence="1" id="KW-0812">Transmembrane</keyword>
<dbReference type="Proteomes" id="UP000215059">
    <property type="component" value="Unassembled WGS sequence"/>
</dbReference>
<evidence type="ECO:0000256" key="1">
    <source>
        <dbReference type="SAM" id="Phobius"/>
    </source>
</evidence>
<dbReference type="OrthoDB" id="875405at2"/>
<accession>A0A235F771</accession>
<feature type="transmembrane region" description="Helical" evidence="1">
    <location>
        <begin position="222"/>
        <end position="240"/>
    </location>
</feature>
<keyword evidence="1" id="KW-1133">Transmembrane helix</keyword>
<comment type="caution">
    <text evidence="2">The sequence shown here is derived from an EMBL/GenBank/DDBJ whole genome shotgun (WGS) entry which is preliminary data.</text>
</comment>
<keyword evidence="1" id="KW-0472">Membrane</keyword>
<organism evidence="2 3">
    <name type="scientific">Fictibacillus aquaticus</name>
    <dbReference type="NCBI Taxonomy" id="2021314"/>
    <lineage>
        <taxon>Bacteria</taxon>
        <taxon>Bacillati</taxon>
        <taxon>Bacillota</taxon>
        <taxon>Bacilli</taxon>
        <taxon>Bacillales</taxon>
        <taxon>Fictibacillaceae</taxon>
        <taxon>Fictibacillus</taxon>
    </lineage>
</organism>
<proteinExistence type="predicted"/>
<evidence type="ECO:0000313" key="3">
    <source>
        <dbReference type="Proteomes" id="UP000215059"/>
    </source>
</evidence>
<name>A0A235F771_9BACL</name>
<dbReference type="RefSeq" id="WP_094253362.1">
    <property type="nucleotide sequence ID" value="NZ_JBHLXL010000001.1"/>
</dbReference>
<sequence length="354" mass="41327">MKTVLSTRPVRIILYLFIILAVLSSNYFVYRIEEMPAPPYMVFGSLFDLLVVIPLVTYFMIIRKKHSWKLVVLAVLAGYFAGTRIIPSAQMEQFSYIPKVLIGFELLIGIAELYFLIFIARKIINGIRKFKQDNNTNIPFAIRARRNLYSQISPSPVTELYMSEWTMFYFAFWSWRKKKTEGPNVFTYHEKTGFTAMNIMLIHAIALESVGFHYILHQWNVWMAYVILVLNIYTMIFLISHIQGVRKQPFVLTDQELVLQVGITKGIAVPLENIQEIRQYDGPDQPKPAELKETFEAYVADFVQEKPQFEILLNEPQDYKLMYGIKRKASRILIRVDNPSLFYDKIRESISETA</sequence>
<feature type="transmembrane region" description="Helical" evidence="1">
    <location>
        <begin position="196"/>
        <end position="216"/>
    </location>
</feature>
<keyword evidence="3" id="KW-1185">Reference proteome</keyword>
<protein>
    <recommendedName>
        <fullName evidence="4">Beta-carotene 15,15'-monooxygenase</fullName>
    </recommendedName>
</protein>
<dbReference type="AlphaFoldDB" id="A0A235F771"/>
<dbReference type="EMBL" id="NOII01000010">
    <property type="protein sequence ID" value="OYD56873.1"/>
    <property type="molecule type" value="Genomic_DNA"/>
</dbReference>
<reference evidence="2 3" key="1">
    <citation type="submission" date="2017-07" db="EMBL/GenBank/DDBJ databases">
        <title>Fictibacillus sp. nov. GDSW-R2A3 Genome sequencing and assembly.</title>
        <authorList>
            <person name="Mayilraj S."/>
        </authorList>
    </citation>
    <scope>NUCLEOTIDE SEQUENCE [LARGE SCALE GENOMIC DNA]</scope>
    <source>
        <strain evidence="2 3">GDSW-R2A3</strain>
    </source>
</reference>
<evidence type="ECO:0000313" key="2">
    <source>
        <dbReference type="EMBL" id="OYD56873.1"/>
    </source>
</evidence>
<feature type="transmembrane region" description="Helical" evidence="1">
    <location>
        <begin position="101"/>
        <end position="120"/>
    </location>
</feature>
<evidence type="ECO:0008006" key="4">
    <source>
        <dbReference type="Google" id="ProtNLM"/>
    </source>
</evidence>
<feature type="transmembrane region" description="Helical" evidence="1">
    <location>
        <begin position="42"/>
        <end position="61"/>
    </location>
</feature>
<feature type="transmembrane region" description="Helical" evidence="1">
    <location>
        <begin position="12"/>
        <end position="30"/>
    </location>
</feature>